<dbReference type="Pfam" id="PF08652">
    <property type="entry name" value="RAI1"/>
    <property type="match status" value="1"/>
</dbReference>
<dbReference type="KEGG" id="dpo:117184608"/>
<dbReference type="InterPro" id="IPR039039">
    <property type="entry name" value="RAI1-like_fam"/>
</dbReference>
<protein>
    <recommendedName>
        <fullName evidence="2">Decapping nuclease</fullName>
        <ecNumber evidence="2">3.6.1.-</ecNumber>
    </recommendedName>
</protein>
<comment type="function">
    <text evidence="2">Decapping enzyme for NAD-capped RNAs: specifically hydrolyzes the nicotinamide adenine dinucleotide (NAD) cap from a subset of RNAs by removing the entire NAD moiety from the 5'-end of an NAD-capped RNA.</text>
</comment>
<dbReference type="GO" id="GO:0046872">
    <property type="term" value="F:metal ion binding"/>
    <property type="evidence" value="ECO:0007669"/>
    <property type="project" value="UniProtKB-KW"/>
</dbReference>
<evidence type="ECO:0000313" key="4">
    <source>
        <dbReference type="Proteomes" id="UP000001819"/>
    </source>
</evidence>
<evidence type="ECO:0000313" key="6">
    <source>
        <dbReference type="RefSeq" id="XP_033238895.1"/>
    </source>
</evidence>
<dbReference type="GeneID" id="6901566"/>
<name>A0A6I8UZN1_DROPS</name>
<comment type="similarity">
    <text evidence="1 2">Belongs to the DXO/Dom3Z family.</text>
</comment>
<keyword evidence="2" id="KW-0378">Hydrolase</keyword>
<feature type="domain" description="RAI1-like" evidence="3">
    <location>
        <begin position="14"/>
        <end position="305"/>
    </location>
</feature>
<dbReference type="RefSeq" id="XP_002134239.1">
    <property type="nucleotide sequence ID" value="XM_002134203.3"/>
</dbReference>
<dbReference type="GO" id="GO:0000166">
    <property type="term" value="F:nucleotide binding"/>
    <property type="evidence" value="ECO:0007669"/>
    <property type="project" value="UniProtKB-KW"/>
</dbReference>
<keyword evidence="2" id="KW-0539">Nucleus</keyword>
<dbReference type="RefSeq" id="XP_033238895.1">
    <property type="nucleotide sequence ID" value="XM_033383004.1"/>
</dbReference>
<keyword evidence="2" id="KW-0547">Nucleotide-binding</keyword>
<keyword evidence="2" id="KW-0540">Nuclease</keyword>
<keyword evidence="2" id="KW-0694">RNA-binding</keyword>
<dbReference type="GO" id="GO:0003723">
    <property type="term" value="F:RNA binding"/>
    <property type="evidence" value="ECO:0007669"/>
    <property type="project" value="UniProtKB-KW"/>
</dbReference>
<dbReference type="AlphaFoldDB" id="A0A6I8UZN1"/>
<dbReference type="GO" id="GO:0034353">
    <property type="term" value="F:mRNA 5'-diphosphatase activity"/>
    <property type="evidence" value="ECO:0007669"/>
    <property type="project" value="TreeGrafter"/>
</dbReference>
<reference evidence="5 6" key="1">
    <citation type="submission" date="2025-04" db="UniProtKB">
        <authorList>
            <consortium name="RefSeq"/>
        </authorList>
    </citation>
    <scope>IDENTIFICATION</scope>
    <source>
        <strain evidence="5 6">MV-25-SWS-2005</strain>
        <tissue evidence="5 6">Whole body</tissue>
    </source>
</reference>
<dbReference type="GO" id="GO:0005829">
    <property type="term" value="C:cytosol"/>
    <property type="evidence" value="ECO:0007669"/>
    <property type="project" value="TreeGrafter"/>
</dbReference>
<dbReference type="Bgee" id="FBgn0247474">
    <property type="expression patterns" value="Expressed in male reproductive system and 1 other cell type or tissue"/>
</dbReference>
<comment type="subcellular location">
    <subcellularLocation>
        <location evidence="2">Nucleus</location>
    </subcellularLocation>
</comment>
<dbReference type="SMR" id="A0A6I8UZN1"/>
<dbReference type="GO" id="GO:0005634">
    <property type="term" value="C:nucleus"/>
    <property type="evidence" value="ECO:0007669"/>
    <property type="project" value="UniProtKB-SubCell"/>
</dbReference>
<evidence type="ECO:0000256" key="2">
    <source>
        <dbReference type="RuleBase" id="RU367113"/>
    </source>
</evidence>
<gene>
    <name evidence="5" type="primary">LOC6901566</name>
    <name evidence="6" type="synonym">LOC117184608</name>
</gene>
<keyword evidence="2" id="KW-0479">Metal-binding</keyword>
<evidence type="ECO:0000313" key="5">
    <source>
        <dbReference type="RefSeq" id="XP_002134239.1"/>
    </source>
</evidence>
<dbReference type="PANTHER" id="PTHR12395">
    <property type="entry name" value="DOM-3 RELATED"/>
    <property type="match status" value="1"/>
</dbReference>
<evidence type="ECO:0000259" key="3">
    <source>
        <dbReference type="Pfam" id="PF08652"/>
    </source>
</evidence>
<dbReference type="PANTHER" id="PTHR12395:SF9">
    <property type="entry name" value="DECAPPING AND EXORIBONUCLEASE PROTEIN"/>
    <property type="match status" value="1"/>
</dbReference>
<proteinExistence type="inferred from homology"/>
<dbReference type="GO" id="GO:0110155">
    <property type="term" value="P:NAD-cap decapping"/>
    <property type="evidence" value="ECO:0007669"/>
    <property type="project" value="TreeGrafter"/>
</dbReference>
<keyword evidence="4" id="KW-1185">Reference proteome</keyword>
<dbReference type="InterPro" id="IPR013961">
    <property type="entry name" value="RAI1"/>
</dbReference>
<organism evidence="4 5">
    <name type="scientific">Drosophila pseudoobscura pseudoobscura</name>
    <name type="common">Fruit fly</name>
    <dbReference type="NCBI Taxonomy" id="46245"/>
    <lineage>
        <taxon>Eukaryota</taxon>
        <taxon>Metazoa</taxon>
        <taxon>Ecdysozoa</taxon>
        <taxon>Arthropoda</taxon>
        <taxon>Hexapoda</taxon>
        <taxon>Insecta</taxon>
        <taxon>Pterygota</taxon>
        <taxon>Neoptera</taxon>
        <taxon>Endopterygota</taxon>
        <taxon>Diptera</taxon>
        <taxon>Brachycera</taxon>
        <taxon>Muscomorpha</taxon>
        <taxon>Ephydroidea</taxon>
        <taxon>Drosophilidae</taxon>
        <taxon>Drosophila</taxon>
        <taxon>Sophophora</taxon>
    </lineage>
</organism>
<dbReference type="GO" id="GO:0004518">
    <property type="term" value="F:nuclease activity"/>
    <property type="evidence" value="ECO:0007669"/>
    <property type="project" value="UniProtKB-KW"/>
</dbReference>
<dbReference type="Proteomes" id="UP000001819">
    <property type="component" value="Chromosome X"/>
</dbReference>
<dbReference type="KEGG" id="dpo:6901566"/>
<dbReference type="EC" id="3.6.1.-" evidence="2"/>
<accession>A0A6I8UZN1</accession>
<accession>B5DN59</accession>
<dbReference type="GO" id="GO:0000956">
    <property type="term" value="P:nuclear-transcribed mRNA catabolic process"/>
    <property type="evidence" value="ECO:0007669"/>
    <property type="project" value="TreeGrafter"/>
</dbReference>
<comment type="cofactor">
    <cofactor evidence="2">
        <name>a divalent metal cation</name>
        <dbReference type="ChEBI" id="CHEBI:60240"/>
    </cofactor>
</comment>
<dbReference type="OMA" id="KGCIYVR"/>
<evidence type="ECO:0000256" key="1">
    <source>
        <dbReference type="ARBA" id="ARBA00006562"/>
    </source>
</evidence>
<sequence>MDLVDLKLENLWEYDPDTKTLKGNPQILYYRQPRATEYPLDLNKGYRRYIPRNGNFPRSFGLVQHHVMHLPKPRQVLEHMDFFLNRGTMLKFMGDRTYGKETNFAACRFKGCIYVRSLWEDQDERYTVPCVAKTYPFKARQYVFTRSPGALPRTDAPVDERKQVYGMFSAKLGSFRLLYSAEVSGVSNKEPLGDLNDPEVLKTCQLASLKIDKEGRRNNSAPLWLMQSYLGGIDQLAIANTNERGHVCRPIKVVSCAKLMSQESQFNIHDRLQKLHKILEEISIKMSNKDNPHQELRFKMRQDSILFENRLTSIEPPGNFDQQFIDFINRL</sequence>